<dbReference type="InterPro" id="IPR036890">
    <property type="entry name" value="HATPase_C_sf"/>
</dbReference>
<organism evidence="2">
    <name type="scientific">marine metagenome</name>
    <dbReference type="NCBI Taxonomy" id="408172"/>
    <lineage>
        <taxon>unclassified sequences</taxon>
        <taxon>metagenomes</taxon>
        <taxon>ecological metagenomes</taxon>
    </lineage>
</organism>
<name>A0A381NCZ2_9ZZZZ</name>
<proteinExistence type="predicted"/>
<protein>
    <recommendedName>
        <fullName evidence="1">Histidine kinase/HSP90-like ATPase domain-containing protein</fullName>
    </recommendedName>
</protein>
<dbReference type="EMBL" id="UINC01000222">
    <property type="protein sequence ID" value="SUZ51413.1"/>
    <property type="molecule type" value="Genomic_DNA"/>
</dbReference>
<dbReference type="Gene3D" id="3.30.565.10">
    <property type="entry name" value="Histidine kinase-like ATPase, C-terminal domain"/>
    <property type="match status" value="1"/>
</dbReference>
<accession>A0A381NCZ2</accession>
<dbReference type="AlphaFoldDB" id="A0A381NCZ2"/>
<sequence>MAGQVGIEHMLFDARHVRWIDPNGMVALLAAGAVVKKQGGSPRLQLPDNSDVLGYLSRMGFFHEATGIFELLGRVPKRASRLSDVLLEITSITANADVHTVIDEVQKRAGNVLASRLGYPATSVVQFSVILSEVCQNIVEHAEGPGWVAVQAYNWTKRLGRYVVVITVMDIGRGFRHSLSDEHSARYGDRWGDSTALEAAFLHGLTRFPDSGRGQGIQQIRRQVQRWDGSITIRSGTARIAQVPEWDIADPVVDGLKSFPGAQISIILPAVK</sequence>
<dbReference type="SUPFAM" id="SSF55874">
    <property type="entry name" value="ATPase domain of HSP90 chaperone/DNA topoisomerase II/histidine kinase"/>
    <property type="match status" value="1"/>
</dbReference>
<feature type="domain" description="Histidine kinase/HSP90-like ATPase" evidence="1">
    <location>
        <begin position="128"/>
        <end position="237"/>
    </location>
</feature>
<evidence type="ECO:0000313" key="2">
    <source>
        <dbReference type="EMBL" id="SUZ51413.1"/>
    </source>
</evidence>
<dbReference type="InterPro" id="IPR003594">
    <property type="entry name" value="HATPase_dom"/>
</dbReference>
<evidence type="ECO:0000259" key="1">
    <source>
        <dbReference type="Pfam" id="PF02518"/>
    </source>
</evidence>
<reference evidence="2" key="1">
    <citation type="submission" date="2018-05" db="EMBL/GenBank/DDBJ databases">
        <authorList>
            <person name="Lanie J.A."/>
            <person name="Ng W.-L."/>
            <person name="Kazmierczak K.M."/>
            <person name="Andrzejewski T.M."/>
            <person name="Davidsen T.M."/>
            <person name="Wayne K.J."/>
            <person name="Tettelin H."/>
            <person name="Glass J.I."/>
            <person name="Rusch D."/>
            <person name="Podicherti R."/>
            <person name="Tsui H.-C.T."/>
            <person name="Winkler M.E."/>
        </authorList>
    </citation>
    <scope>NUCLEOTIDE SEQUENCE</scope>
</reference>
<dbReference type="Pfam" id="PF02518">
    <property type="entry name" value="HATPase_c"/>
    <property type="match status" value="1"/>
</dbReference>
<gene>
    <name evidence="2" type="ORF">METZ01_LOCUS4267</name>
</gene>